<proteinExistence type="predicted"/>
<evidence type="ECO:0000313" key="2">
    <source>
        <dbReference type="Proteomes" id="UP001283361"/>
    </source>
</evidence>
<dbReference type="EMBL" id="JAWDGP010005686">
    <property type="protein sequence ID" value="KAK3754156.1"/>
    <property type="molecule type" value="Genomic_DNA"/>
</dbReference>
<dbReference type="AlphaFoldDB" id="A0AAE0YRX5"/>
<keyword evidence="2" id="KW-1185">Reference proteome</keyword>
<comment type="caution">
    <text evidence="1">The sequence shown here is derived from an EMBL/GenBank/DDBJ whole genome shotgun (WGS) entry which is preliminary data.</text>
</comment>
<organism evidence="1 2">
    <name type="scientific">Elysia crispata</name>
    <name type="common">lettuce slug</name>
    <dbReference type="NCBI Taxonomy" id="231223"/>
    <lineage>
        <taxon>Eukaryota</taxon>
        <taxon>Metazoa</taxon>
        <taxon>Spiralia</taxon>
        <taxon>Lophotrochozoa</taxon>
        <taxon>Mollusca</taxon>
        <taxon>Gastropoda</taxon>
        <taxon>Heterobranchia</taxon>
        <taxon>Euthyneura</taxon>
        <taxon>Panpulmonata</taxon>
        <taxon>Sacoglossa</taxon>
        <taxon>Placobranchoidea</taxon>
        <taxon>Plakobranchidae</taxon>
        <taxon>Elysia</taxon>
    </lineage>
</organism>
<reference evidence="1" key="1">
    <citation type="journal article" date="2023" name="G3 (Bethesda)">
        <title>A reference genome for the long-term kleptoplast-retaining sea slug Elysia crispata morphotype clarki.</title>
        <authorList>
            <person name="Eastman K.E."/>
            <person name="Pendleton A.L."/>
            <person name="Shaikh M.A."/>
            <person name="Suttiyut T."/>
            <person name="Ogas R."/>
            <person name="Tomko P."/>
            <person name="Gavelis G."/>
            <person name="Widhalm J.R."/>
            <person name="Wisecaver J.H."/>
        </authorList>
    </citation>
    <scope>NUCLEOTIDE SEQUENCE</scope>
    <source>
        <strain evidence="1">ECLA1</strain>
    </source>
</reference>
<dbReference type="Proteomes" id="UP001283361">
    <property type="component" value="Unassembled WGS sequence"/>
</dbReference>
<sequence length="104" mass="11542">MFPLRLPRALLPRANGPESCERFHVVEPLGDPGRQVSFVVTLEPRAGCGFTCLVFARQFCYEVRVTAGVELRRPSRVDPAEGSSSSSHRMLSVAICRRVKNIIS</sequence>
<accession>A0AAE0YRX5</accession>
<protein>
    <submittedName>
        <fullName evidence="1">Uncharacterized protein</fullName>
    </submittedName>
</protein>
<name>A0AAE0YRX5_9GAST</name>
<gene>
    <name evidence="1" type="ORF">RRG08_024229</name>
</gene>
<evidence type="ECO:0000313" key="1">
    <source>
        <dbReference type="EMBL" id="KAK3754156.1"/>
    </source>
</evidence>